<evidence type="ECO:0000313" key="16">
    <source>
        <dbReference type="Proteomes" id="UP000807769"/>
    </source>
</evidence>
<keyword evidence="16" id="KW-1185">Reference proteome</keyword>
<dbReference type="InterPro" id="IPR036424">
    <property type="entry name" value="UPP_synth-like_sf"/>
</dbReference>
<comment type="subcellular location">
    <subcellularLocation>
        <location evidence="2">Endoplasmic reticulum membrane</location>
    </subcellularLocation>
</comment>
<protein>
    <recommendedName>
        <fullName evidence="5">ditrans,polycis-polyprenyl diphosphate synthase [(2E,6E)-farnesyldiphosphate specific]</fullName>
        <ecNumber evidence="5">2.5.1.87</ecNumber>
    </recommendedName>
</protein>
<name>A0A9P7EN57_9AGAM</name>
<keyword evidence="8" id="KW-0256">Endoplasmic reticulum</keyword>
<feature type="region of interest" description="Disordered" evidence="13">
    <location>
        <begin position="111"/>
        <end position="140"/>
    </location>
</feature>
<keyword evidence="10" id="KW-1133">Transmembrane helix</keyword>
<sequence>MVASLFLWLLHLLHASLVFLTTKFQKRRYLPPQPVTAYRSKLPKHLAIILVSYNAANPKHTEELYLECLFRVVKWCKVLGIEQLTAYDAEGTLLGCSDIIQERLTHRNDMLTDESESELEYPLTPPLSEASESRSHSPDFEDFPVQLNVTTVSTSRKGASHHRPREVAVRRRAHDKHPPYNPLTLHIISRSASKAAIASAARFLLDEEFRRRQNSDDLDHVKAYELPISKLTSVPGGLPSPDFMIVHHIRPQDHPPPLELHGFPPWQIALTEIHRTIAHDVALLKHPNNSMPSLITEEAFCRALDEYAGAQFRLGR</sequence>
<dbReference type="GeneID" id="64636892"/>
<comment type="cofactor">
    <cofactor evidence="1">
        <name>Mg(2+)</name>
        <dbReference type="ChEBI" id="CHEBI:18420"/>
    </cofactor>
</comment>
<evidence type="ECO:0000256" key="2">
    <source>
        <dbReference type="ARBA" id="ARBA00004586"/>
    </source>
</evidence>
<proteinExistence type="inferred from homology"/>
<organism evidence="15 16">
    <name type="scientific">Suillus subaureus</name>
    <dbReference type="NCBI Taxonomy" id="48587"/>
    <lineage>
        <taxon>Eukaryota</taxon>
        <taxon>Fungi</taxon>
        <taxon>Dikarya</taxon>
        <taxon>Basidiomycota</taxon>
        <taxon>Agaricomycotina</taxon>
        <taxon>Agaricomycetes</taxon>
        <taxon>Agaricomycetidae</taxon>
        <taxon>Boletales</taxon>
        <taxon>Suillineae</taxon>
        <taxon>Suillaceae</taxon>
        <taxon>Suillus</taxon>
    </lineage>
</organism>
<comment type="pathway">
    <text evidence="3">Protein modification; protein glycosylation.</text>
</comment>
<dbReference type="SUPFAM" id="SSF64005">
    <property type="entry name" value="Undecaprenyl diphosphate synthase"/>
    <property type="match status" value="1"/>
</dbReference>
<evidence type="ECO:0000256" key="13">
    <source>
        <dbReference type="SAM" id="MobiDB-lite"/>
    </source>
</evidence>
<dbReference type="PANTHER" id="PTHR21528:SF0">
    <property type="entry name" value="DEHYDRODOLICHYL DIPHOSPHATE SYNTHASE COMPLEX SUBUNIT NUS1"/>
    <property type="match status" value="1"/>
</dbReference>
<feature type="region of interest" description="Disordered" evidence="13">
    <location>
        <begin position="153"/>
        <end position="176"/>
    </location>
</feature>
<keyword evidence="11" id="KW-0472">Membrane</keyword>
<feature type="signal peptide" evidence="14">
    <location>
        <begin position="1"/>
        <end position="15"/>
    </location>
</feature>
<evidence type="ECO:0000256" key="4">
    <source>
        <dbReference type="ARBA" id="ARBA00005432"/>
    </source>
</evidence>
<evidence type="ECO:0000256" key="6">
    <source>
        <dbReference type="ARBA" id="ARBA00022679"/>
    </source>
</evidence>
<accession>A0A9P7EN57</accession>
<dbReference type="InterPro" id="IPR038887">
    <property type="entry name" value="Nus1/NgBR"/>
</dbReference>
<dbReference type="AlphaFoldDB" id="A0A9P7EN57"/>
<evidence type="ECO:0000256" key="5">
    <source>
        <dbReference type="ARBA" id="ARBA00012596"/>
    </source>
</evidence>
<keyword evidence="9" id="KW-0460">Magnesium</keyword>
<evidence type="ECO:0000256" key="1">
    <source>
        <dbReference type="ARBA" id="ARBA00001946"/>
    </source>
</evidence>
<evidence type="ECO:0000256" key="11">
    <source>
        <dbReference type="ARBA" id="ARBA00023136"/>
    </source>
</evidence>
<comment type="similarity">
    <text evidence="4">Belongs to the UPP synthase family.</text>
</comment>
<feature type="chain" id="PRO_5040303205" description="ditrans,polycis-polyprenyl diphosphate synthase [(2E,6E)-farnesyldiphosphate specific]" evidence="14">
    <location>
        <begin position="16"/>
        <end position="316"/>
    </location>
</feature>
<evidence type="ECO:0000256" key="10">
    <source>
        <dbReference type="ARBA" id="ARBA00022989"/>
    </source>
</evidence>
<dbReference type="GO" id="GO:1904423">
    <property type="term" value="C:dehydrodolichyl diphosphate synthase complex"/>
    <property type="evidence" value="ECO:0007669"/>
    <property type="project" value="InterPro"/>
</dbReference>
<dbReference type="EC" id="2.5.1.87" evidence="5"/>
<dbReference type="Proteomes" id="UP000807769">
    <property type="component" value="Unassembled WGS sequence"/>
</dbReference>
<comment type="catalytic activity">
    <reaction evidence="12">
        <text>n isopentenyl diphosphate + (2E,6E)-farnesyl diphosphate = a di-trans,poly-cis-polyprenyl diphosphate + n diphosphate</text>
        <dbReference type="Rhea" id="RHEA:53008"/>
        <dbReference type="Rhea" id="RHEA-COMP:19494"/>
        <dbReference type="ChEBI" id="CHEBI:33019"/>
        <dbReference type="ChEBI" id="CHEBI:128769"/>
        <dbReference type="ChEBI" id="CHEBI:136960"/>
        <dbReference type="ChEBI" id="CHEBI:175763"/>
        <dbReference type="EC" id="2.5.1.87"/>
    </reaction>
</comment>
<dbReference type="OrthoDB" id="3057168at2759"/>
<gene>
    <name evidence="15" type="ORF">BJ212DRAFT_308032</name>
</gene>
<dbReference type="GO" id="GO:0045547">
    <property type="term" value="F:ditrans,polycis-polyprenyl diphosphate synthase [(2E,6E)-farnesyl diphosphate specific] activity"/>
    <property type="evidence" value="ECO:0007669"/>
    <property type="project" value="UniProtKB-EC"/>
</dbReference>
<evidence type="ECO:0000256" key="3">
    <source>
        <dbReference type="ARBA" id="ARBA00004922"/>
    </source>
</evidence>
<feature type="compositionally biased region" description="Basic residues" evidence="13">
    <location>
        <begin position="158"/>
        <end position="175"/>
    </location>
</feature>
<evidence type="ECO:0000256" key="9">
    <source>
        <dbReference type="ARBA" id="ARBA00022842"/>
    </source>
</evidence>
<comment type="caution">
    <text evidence="15">The sequence shown here is derived from an EMBL/GenBank/DDBJ whole genome shotgun (WGS) entry which is preliminary data.</text>
</comment>
<evidence type="ECO:0000256" key="8">
    <source>
        <dbReference type="ARBA" id="ARBA00022824"/>
    </source>
</evidence>
<dbReference type="GO" id="GO:0005789">
    <property type="term" value="C:endoplasmic reticulum membrane"/>
    <property type="evidence" value="ECO:0007669"/>
    <property type="project" value="UniProtKB-SubCell"/>
</dbReference>
<evidence type="ECO:0000256" key="14">
    <source>
        <dbReference type="SAM" id="SignalP"/>
    </source>
</evidence>
<dbReference type="RefSeq" id="XP_041199138.1">
    <property type="nucleotide sequence ID" value="XM_041342876.1"/>
</dbReference>
<reference evidence="15" key="1">
    <citation type="journal article" date="2020" name="New Phytol.">
        <title>Comparative genomics reveals dynamic genome evolution in host specialist ectomycorrhizal fungi.</title>
        <authorList>
            <person name="Lofgren L.A."/>
            <person name="Nguyen N.H."/>
            <person name="Vilgalys R."/>
            <person name="Ruytinx J."/>
            <person name="Liao H.L."/>
            <person name="Branco S."/>
            <person name="Kuo A."/>
            <person name="LaButti K."/>
            <person name="Lipzen A."/>
            <person name="Andreopoulos W."/>
            <person name="Pangilinan J."/>
            <person name="Riley R."/>
            <person name="Hundley H."/>
            <person name="Na H."/>
            <person name="Barry K."/>
            <person name="Grigoriev I.V."/>
            <person name="Stajich J.E."/>
            <person name="Kennedy P.G."/>
        </authorList>
    </citation>
    <scope>NUCLEOTIDE SEQUENCE</scope>
    <source>
        <strain evidence="15">MN1</strain>
    </source>
</reference>
<dbReference type="Gene3D" id="3.40.1180.10">
    <property type="entry name" value="Decaprenyl diphosphate synthase-like"/>
    <property type="match status" value="1"/>
</dbReference>
<keyword evidence="6" id="KW-0808">Transferase</keyword>
<dbReference type="PANTHER" id="PTHR21528">
    <property type="entry name" value="DEHYDRODOLICHYL DIPHOSPHATE SYNTHASE COMPLEX SUBUNIT NUS1"/>
    <property type="match status" value="1"/>
</dbReference>
<keyword evidence="7" id="KW-0812">Transmembrane</keyword>
<dbReference type="EMBL" id="JABBWG010000002">
    <property type="protein sequence ID" value="KAG1825885.1"/>
    <property type="molecule type" value="Genomic_DNA"/>
</dbReference>
<evidence type="ECO:0000313" key="15">
    <source>
        <dbReference type="EMBL" id="KAG1825885.1"/>
    </source>
</evidence>
<evidence type="ECO:0000256" key="7">
    <source>
        <dbReference type="ARBA" id="ARBA00022692"/>
    </source>
</evidence>
<keyword evidence="14" id="KW-0732">Signal</keyword>
<evidence type="ECO:0000256" key="12">
    <source>
        <dbReference type="ARBA" id="ARBA00047353"/>
    </source>
</evidence>